<evidence type="ECO:0000313" key="7">
    <source>
        <dbReference type="EMBL" id="MFK9093752.1"/>
    </source>
</evidence>
<accession>A0ABW8RJR9</accession>
<feature type="transmembrane region" description="Helical" evidence="5">
    <location>
        <begin position="30"/>
        <end position="47"/>
    </location>
</feature>
<keyword evidence="8" id="KW-1185">Reference proteome</keyword>
<reference evidence="7 8" key="1">
    <citation type="submission" date="2024-11" db="EMBL/GenBank/DDBJ databases">
        <authorList>
            <person name="Lucas J.A."/>
        </authorList>
    </citation>
    <scope>NUCLEOTIDE SEQUENCE [LARGE SCALE GENOMIC DNA]</scope>
    <source>
        <strain evidence="7 8">Z 5.4</strain>
    </source>
</reference>
<proteinExistence type="predicted"/>
<evidence type="ECO:0000256" key="4">
    <source>
        <dbReference type="ARBA" id="ARBA00023136"/>
    </source>
</evidence>
<evidence type="ECO:0000256" key="3">
    <source>
        <dbReference type="ARBA" id="ARBA00022989"/>
    </source>
</evidence>
<dbReference type="Pfam" id="PF06803">
    <property type="entry name" value="DUF1232"/>
    <property type="match status" value="1"/>
</dbReference>
<evidence type="ECO:0000259" key="6">
    <source>
        <dbReference type="Pfam" id="PF06803"/>
    </source>
</evidence>
<protein>
    <submittedName>
        <fullName evidence="7">YkvA family protein</fullName>
    </submittedName>
</protein>
<feature type="domain" description="DUF1232" evidence="6">
    <location>
        <begin position="33"/>
        <end position="68"/>
    </location>
</feature>
<feature type="transmembrane region" description="Helical" evidence="5">
    <location>
        <begin position="53"/>
        <end position="74"/>
    </location>
</feature>
<name>A0ABW8RJR9_9BACI</name>
<evidence type="ECO:0000313" key="8">
    <source>
        <dbReference type="Proteomes" id="UP001623041"/>
    </source>
</evidence>
<dbReference type="EMBL" id="JBJHQH010000016">
    <property type="protein sequence ID" value="MFK9093752.1"/>
    <property type="molecule type" value="Genomic_DNA"/>
</dbReference>
<feature type="transmembrane region" description="Helical" evidence="5">
    <location>
        <begin position="101"/>
        <end position="119"/>
    </location>
</feature>
<comment type="caution">
    <text evidence="7">The sequence shown here is derived from an EMBL/GenBank/DDBJ whole genome shotgun (WGS) entry which is preliminary data.</text>
</comment>
<keyword evidence="4 5" id="KW-0472">Membrane</keyword>
<keyword evidence="3 5" id="KW-1133">Transmembrane helix</keyword>
<evidence type="ECO:0000256" key="2">
    <source>
        <dbReference type="ARBA" id="ARBA00022692"/>
    </source>
</evidence>
<dbReference type="Proteomes" id="UP001623041">
    <property type="component" value="Unassembled WGS sequence"/>
</dbReference>
<dbReference type="RefSeq" id="WP_406582243.1">
    <property type="nucleotide sequence ID" value="NZ_JBJHQH010000016.1"/>
</dbReference>
<evidence type="ECO:0000256" key="5">
    <source>
        <dbReference type="SAM" id="Phobius"/>
    </source>
</evidence>
<sequence>MFKKIKAWAKNLKRQIFILYYACKDHRVPWYVRVFTASIVAYAFSPIDLIPDFIPILGYLDEVILLPLGIMLALKMIPKDVLSDCEVKAEELMRNGKQKNWKSGSIIILIWVVITVWAVMKIYPLFSYCVLLLKSKIVAAVIFLIE</sequence>
<comment type="subcellular location">
    <subcellularLocation>
        <location evidence="1">Endomembrane system</location>
        <topology evidence="1">Multi-pass membrane protein</topology>
    </subcellularLocation>
</comment>
<gene>
    <name evidence="7" type="ORF">ACJEBI_20000</name>
</gene>
<evidence type="ECO:0000256" key="1">
    <source>
        <dbReference type="ARBA" id="ARBA00004127"/>
    </source>
</evidence>
<organism evidence="7 8">
    <name type="scientific">Bacillus salipaludis</name>
    <dbReference type="NCBI Taxonomy" id="2547811"/>
    <lineage>
        <taxon>Bacteria</taxon>
        <taxon>Bacillati</taxon>
        <taxon>Bacillota</taxon>
        <taxon>Bacilli</taxon>
        <taxon>Bacillales</taxon>
        <taxon>Bacillaceae</taxon>
        <taxon>Bacillus</taxon>
    </lineage>
</organism>
<keyword evidence="2 5" id="KW-0812">Transmembrane</keyword>
<dbReference type="InterPro" id="IPR010652">
    <property type="entry name" value="DUF1232"/>
</dbReference>